<dbReference type="AlphaFoldDB" id="A0A0L8JJZ6"/>
<dbReference type="EMBL" id="LGUP01000373">
    <property type="protein sequence ID" value="KOG13958.1"/>
    <property type="molecule type" value="Genomic_DNA"/>
</dbReference>
<reference evidence="1 2" key="1">
    <citation type="submission" date="2015-06" db="EMBL/GenBank/DDBJ databases">
        <authorList>
            <person name="Hoefler B.C."/>
            <person name="Straight P.D."/>
        </authorList>
    </citation>
    <scope>NUCLEOTIDE SEQUENCE [LARGE SCALE GENOMIC DNA]</scope>
    <source>
        <strain evidence="1 2">NRRL 3427</strain>
    </source>
</reference>
<dbReference type="OrthoDB" id="4302590at2"/>
<comment type="caution">
    <text evidence="1">The sequence shown here is derived from an EMBL/GenBank/DDBJ whole genome shotgun (WGS) entry which is preliminary data.</text>
</comment>
<name>A0A0L8JJZ6_STRVR</name>
<dbReference type="RefSeq" id="WP_051787225.1">
    <property type="nucleotide sequence ID" value="NZ_LGUP01000373.1"/>
</dbReference>
<dbReference type="PATRIC" id="fig|1938.6.peg.6357"/>
<dbReference type="Proteomes" id="UP000037023">
    <property type="component" value="Unassembled WGS sequence"/>
</dbReference>
<evidence type="ECO:0000313" key="1">
    <source>
        <dbReference type="EMBL" id="KOG13958.1"/>
    </source>
</evidence>
<accession>A0A0L8JJZ6</accession>
<sequence length="180" mass="20704">MSGDAYREVPGDDLSTWTRDQLQRFIHDTNGRQLETARVAAQGQAYKSSHSDEARRQWAKLSLLANRRMLDNAEPHSSMRVARQDFALRMWVIDRLGPDDTDPDWSPEALASDTLGALTLTLTQADRPAEGWRDRPIEQIRELRWHKNLTAHLDRLVGYLEPGPLRQRIVAWSATRLRLP</sequence>
<proteinExistence type="predicted"/>
<gene>
    <name evidence="1" type="ORF">ADK34_29735</name>
</gene>
<organism evidence="1 2">
    <name type="scientific">Streptomyces viridochromogenes</name>
    <dbReference type="NCBI Taxonomy" id="1938"/>
    <lineage>
        <taxon>Bacteria</taxon>
        <taxon>Bacillati</taxon>
        <taxon>Actinomycetota</taxon>
        <taxon>Actinomycetes</taxon>
        <taxon>Kitasatosporales</taxon>
        <taxon>Streptomycetaceae</taxon>
        <taxon>Streptomyces</taxon>
    </lineage>
</organism>
<protein>
    <submittedName>
        <fullName evidence="1">Uncharacterized protein</fullName>
    </submittedName>
</protein>
<evidence type="ECO:0000313" key="2">
    <source>
        <dbReference type="Proteomes" id="UP000037023"/>
    </source>
</evidence>